<dbReference type="SUPFAM" id="SSF53383">
    <property type="entry name" value="PLP-dependent transferases"/>
    <property type="match status" value="1"/>
</dbReference>
<dbReference type="AlphaFoldDB" id="A0A1M4YSQ8"/>
<dbReference type="GO" id="GO:0008483">
    <property type="term" value="F:transaminase activity"/>
    <property type="evidence" value="ECO:0007669"/>
    <property type="project" value="UniProtKB-KW"/>
</dbReference>
<dbReference type="RefSeq" id="WP_072838904.1">
    <property type="nucleotide sequence ID" value="NZ_FQVF01000005.1"/>
</dbReference>
<keyword evidence="4 7" id="KW-0808">Transferase</keyword>
<dbReference type="InterPro" id="IPR015424">
    <property type="entry name" value="PyrdxlP-dep_Trfase"/>
</dbReference>
<keyword evidence="3 7" id="KW-0032">Aminotransferase</keyword>
<evidence type="ECO:0000313" key="8">
    <source>
        <dbReference type="Proteomes" id="UP000184517"/>
    </source>
</evidence>
<evidence type="ECO:0000256" key="4">
    <source>
        <dbReference type="ARBA" id="ARBA00022679"/>
    </source>
</evidence>
<dbReference type="OrthoDB" id="9803354at2"/>
<dbReference type="Pfam" id="PF00155">
    <property type="entry name" value="Aminotran_1_2"/>
    <property type="match status" value="1"/>
</dbReference>
<dbReference type="CDD" id="cd00609">
    <property type="entry name" value="AAT_like"/>
    <property type="match status" value="1"/>
</dbReference>
<organism evidence="7 8">
    <name type="scientific">Marinomonas polaris DSM 16579</name>
    <dbReference type="NCBI Taxonomy" id="1122206"/>
    <lineage>
        <taxon>Bacteria</taxon>
        <taxon>Pseudomonadati</taxon>
        <taxon>Pseudomonadota</taxon>
        <taxon>Gammaproteobacteria</taxon>
        <taxon>Oceanospirillales</taxon>
        <taxon>Oceanospirillaceae</taxon>
        <taxon>Marinomonas</taxon>
    </lineage>
</organism>
<keyword evidence="8" id="KW-1185">Reference proteome</keyword>
<comment type="similarity">
    <text evidence="2">Belongs to the class-I pyridoxal-phosphate-dependent aminotransferase family.</text>
</comment>
<dbReference type="Gene3D" id="3.90.1150.100">
    <property type="match status" value="2"/>
</dbReference>
<evidence type="ECO:0000313" key="7">
    <source>
        <dbReference type="EMBL" id="SHF08522.1"/>
    </source>
</evidence>
<comment type="cofactor">
    <cofactor evidence="1">
        <name>pyridoxal 5'-phosphate</name>
        <dbReference type="ChEBI" id="CHEBI:597326"/>
    </cofactor>
</comment>
<gene>
    <name evidence="7" type="ORF">SAMN02745753_01299</name>
</gene>
<evidence type="ECO:0000256" key="5">
    <source>
        <dbReference type="ARBA" id="ARBA00022898"/>
    </source>
</evidence>
<dbReference type="InterPro" id="IPR004839">
    <property type="entry name" value="Aminotransferase_I/II_large"/>
</dbReference>
<protein>
    <submittedName>
        <fullName evidence="7">Aspartate/methionine/tyrosine aminotransferase</fullName>
    </submittedName>
</protein>
<evidence type="ECO:0000256" key="3">
    <source>
        <dbReference type="ARBA" id="ARBA00022576"/>
    </source>
</evidence>
<proteinExistence type="inferred from homology"/>
<dbReference type="InterPro" id="IPR050596">
    <property type="entry name" value="AspAT/PAT-like"/>
</dbReference>
<feature type="domain" description="Aminotransferase class I/classII large" evidence="6">
    <location>
        <begin position="65"/>
        <end position="329"/>
    </location>
</feature>
<dbReference type="Gene3D" id="3.40.640.10">
    <property type="entry name" value="Type I PLP-dependent aspartate aminotransferase-like (Major domain)"/>
    <property type="match status" value="1"/>
</dbReference>
<accession>A0A1M4YSQ8</accession>
<dbReference type="PANTHER" id="PTHR46383">
    <property type="entry name" value="ASPARTATE AMINOTRANSFERASE"/>
    <property type="match status" value="1"/>
</dbReference>
<evidence type="ECO:0000256" key="1">
    <source>
        <dbReference type="ARBA" id="ARBA00001933"/>
    </source>
</evidence>
<reference evidence="8" key="1">
    <citation type="submission" date="2016-11" db="EMBL/GenBank/DDBJ databases">
        <authorList>
            <person name="Varghese N."/>
            <person name="Submissions S."/>
        </authorList>
    </citation>
    <scope>NUCLEOTIDE SEQUENCE [LARGE SCALE GENOMIC DNA]</scope>
    <source>
        <strain evidence="8">DSM 16579</strain>
    </source>
</reference>
<dbReference type="PANTHER" id="PTHR46383:SF1">
    <property type="entry name" value="ASPARTATE AMINOTRANSFERASE"/>
    <property type="match status" value="1"/>
</dbReference>
<sequence length="444" mass="48629">MTLSFTDTATPIDFDKVTHTLKEAGIPSLARASIRELVALVNRIESATGEQFIRMEMGVPGLPAPSVGIEAEIAALHQGVASKYPMLEGIPQLKQEISRFCSLFMNINVSPTGCFPTVGSAQGALAAFLVGNRTKEQGATLFIDPGFPNQKRQLDMIGQSWGSFDVYNHRGVALKPELEKHLSSGKYATLLYSNPNNPAWICFNEEELQIIADVARRYDVIIIEDLAYFGMDYREDYATPGQAPYQPSVAHYTDRYILLISSSKVFSYAGQRVASLVISDALYQQEFATLKTNFGQTQFGKAITFGAMGGLSAGVTHSAQYGLAAMLKAANDGELPFLNLTKVYEKRAAIMKKLFIDHGFEMVYAEDNGKALSDGFYFTFSYPGMDGDSLLETLLYHGISAISLINTGSERVEGARACVSQVKDEQLADLETRLSAFQARFNPA</sequence>
<dbReference type="GO" id="GO:0030170">
    <property type="term" value="F:pyridoxal phosphate binding"/>
    <property type="evidence" value="ECO:0007669"/>
    <property type="project" value="InterPro"/>
</dbReference>
<dbReference type="InterPro" id="IPR015421">
    <property type="entry name" value="PyrdxlP-dep_Trfase_major"/>
</dbReference>
<keyword evidence="5" id="KW-0663">Pyridoxal phosphate</keyword>
<dbReference type="GO" id="GO:0006520">
    <property type="term" value="P:amino acid metabolic process"/>
    <property type="evidence" value="ECO:0007669"/>
    <property type="project" value="InterPro"/>
</dbReference>
<evidence type="ECO:0000256" key="2">
    <source>
        <dbReference type="ARBA" id="ARBA00007441"/>
    </source>
</evidence>
<name>A0A1M4YSQ8_9GAMM</name>
<dbReference type="EMBL" id="FQVF01000005">
    <property type="protein sequence ID" value="SHF08522.1"/>
    <property type="molecule type" value="Genomic_DNA"/>
</dbReference>
<dbReference type="STRING" id="1122206.SAMN02745753_01299"/>
<dbReference type="Proteomes" id="UP000184517">
    <property type="component" value="Unassembled WGS sequence"/>
</dbReference>
<evidence type="ECO:0000259" key="6">
    <source>
        <dbReference type="Pfam" id="PF00155"/>
    </source>
</evidence>